<name>A0A916RXE0_9BACI</name>
<keyword evidence="3" id="KW-1185">Reference proteome</keyword>
<reference evidence="2" key="1">
    <citation type="journal article" date="2014" name="Int. J. Syst. Evol. Microbiol.">
        <title>Complete genome sequence of Corynebacterium casei LMG S-19264T (=DSM 44701T), isolated from a smear-ripened cheese.</title>
        <authorList>
            <consortium name="US DOE Joint Genome Institute (JGI-PGF)"/>
            <person name="Walter F."/>
            <person name="Albersmeier A."/>
            <person name="Kalinowski J."/>
            <person name="Ruckert C."/>
        </authorList>
    </citation>
    <scope>NUCLEOTIDE SEQUENCE</scope>
    <source>
        <strain evidence="2">CGMCC 1.12408</strain>
    </source>
</reference>
<evidence type="ECO:0000313" key="3">
    <source>
        <dbReference type="Proteomes" id="UP000613512"/>
    </source>
</evidence>
<gene>
    <name evidence="2" type="ORF">GCM10008025_18790</name>
</gene>
<accession>A0A916RXE0</accession>
<evidence type="ECO:0000313" key="2">
    <source>
        <dbReference type="EMBL" id="GGA75350.1"/>
    </source>
</evidence>
<organism evidence="2 3">
    <name type="scientific">Ornithinibacillus halotolerans</name>
    <dbReference type="NCBI Taxonomy" id="1274357"/>
    <lineage>
        <taxon>Bacteria</taxon>
        <taxon>Bacillati</taxon>
        <taxon>Bacillota</taxon>
        <taxon>Bacilli</taxon>
        <taxon>Bacillales</taxon>
        <taxon>Bacillaceae</taxon>
        <taxon>Ornithinibacillus</taxon>
    </lineage>
</organism>
<protein>
    <submittedName>
        <fullName evidence="2">Uncharacterized protein</fullName>
    </submittedName>
</protein>
<keyword evidence="1" id="KW-0472">Membrane</keyword>
<dbReference type="EMBL" id="BMEY01000008">
    <property type="protein sequence ID" value="GGA75350.1"/>
    <property type="molecule type" value="Genomic_DNA"/>
</dbReference>
<proteinExistence type="predicted"/>
<dbReference type="Proteomes" id="UP000613512">
    <property type="component" value="Unassembled WGS sequence"/>
</dbReference>
<evidence type="ECO:0000256" key="1">
    <source>
        <dbReference type="SAM" id="Phobius"/>
    </source>
</evidence>
<keyword evidence="1" id="KW-1133">Transmembrane helix</keyword>
<reference evidence="2" key="2">
    <citation type="submission" date="2020-09" db="EMBL/GenBank/DDBJ databases">
        <authorList>
            <person name="Sun Q."/>
            <person name="Zhou Y."/>
        </authorList>
    </citation>
    <scope>NUCLEOTIDE SEQUENCE</scope>
    <source>
        <strain evidence="2">CGMCC 1.12408</strain>
    </source>
</reference>
<feature type="transmembrane region" description="Helical" evidence="1">
    <location>
        <begin position="20"/>
        <end position="38"/>
    </location>
</feature>
<keyword evidence="1" id="KW-0812">Transmembrane</keyword>
<sequence length="82" mass="9926">MLCDFNKKISTQLLLFSKYLFIYAYNISFDCSAFIKMISSRFISFFGYTYTGDKKTISRSLVEDWLALKWWDWDIEALEEYR</sequence>
<comment type="caution">
    <text evidence="2">The sequence shown here is derived from an EMBL/GenBank/DDBJ whole genome shotgun (WGS) entry which is preliminary data.</text>
</comment>
<dbReference type="AlphaFoldDB" id="A0A916RXE0"/>